<dbReference type="SUPFAM" id="SSF53681">
    <property type="entry name" value="Aspartate/glutamate racemase"/>
    <property type="match status" value="2"/>
</dbReference>
<protein>
    <submittedName>
        <fullName evidence="3">Aspartate racemase</fullName>
    </submittedName>
</protein>
<dbReference type="STRING" id="1513793.SAMN06296036_102418"/>
<dbReference type="PANTHER" id="PTHR21198:SF7">
    <property type="entry name" value="ASPARTATE-GLUTAMATE RACEMASE FAMILY"/>
    <property type="match status" value="1"/>
</dbReference>
<sequence>MLPILGIIGGVSYHSTIHYYKRINEAYGKAKGGHSSAPIMIDSLDFSIVERCRLAGKWQELANSVLSAALRLERVGCQAIMVASNTLHKFAPLLESRLGIPLLHIGDGIAFELNQRQKQKVLLLGTKLTMDEPFLRQRVESKFEGSILCPDPEEKLELSRIIYEELTQGMIKESSKAFYEAICSKYQELGVDGILMSCTEIGLLIPADEDRFLDSLEAHVSAGVEFLLVSE</sequence>
<dbReference type="Proteomes" id="UP000192907">
    <property type="component" value="Unassembled WGS sequence"/>
</dbReference>
<dbReference type="EMBL" id="FWZT01000002">
    <property type="protein sequence ID" value="SME98106.1"/>
    <property type="molecule type" value="Genomic_DNA"/>
</dbReference>
<accession>A0A1Y6BDL4</accession>
<name>A0A1Y6BDL4_9BACT</name>
<dbReference type="AlphaFoldDB" id="A0A1Y6BDL4"/>
<evidence type="ECO:0000313" key="4">
    <source>
        <dbReference type="Proteomes" id="UP000192907"/>
    </source>
</evidence>
<organism evidence="3 4">
    <name type="scientific">Pseudobacteriovorax antillogorgiicola</name>
    <dbReference type="NCBI Taxonomy" id="1513793"/>
    <lineage>
        <taxon>Bacteria</taxon>
        <taxon>Pseudomonadati</taxon>
        <taxon>Bdellovibrionota</taxon>
        <taxon>Oligoflexia</taxon>
        <taxon>Oligoflexales</taxon>
        <taxon>Pseudobacteriovoracaceae</taxon>
        <taxon>Pseudobacteriovorax</taxon>
    </lineage>
</organism>
<dbReference type="InterPro" id="IPR015942">
    <property type="entry name" value="Asp/Glu/hydantoin_racemase"/>
</dbReference>
<keyword evidence="2" id="KW-0413">Isomerase</keyword>
<evidence type="ECO:0000256" key="1">
    <source>
        <dbReference type="ARBA" id="ARBA00007847"/>
    </source>
</evidence>
<dbReference type="RefSeq" id="WP_132314950.1">
    <property type="nucleotide sequence ID" value="NZ_FWZT01000002.1"/>
</dbReference>
<gene>
    <name evidence="3" type="ORF">SAMN06296036_102418</name>
</gene>
<dbReference type="GO" id="GO:0047661">
    <property type="term" value="F:amino-acid racemase activity"/>
    <property type="evidence" value="ECO:0007669"/>
    <property type="project" value="InterPro"/>
</dbReference>
<evidence type="ECO:0000313" key="3">
    <source>
        <dbReference type="EMBL" id="SME98106.1"/>
    </source>
</evidence>
<comment type="similarity">
    <text evidence="1">Belongs to the aspartate/glutamate racemases family.</text>
</comment>
<dbReference type="Gene3D" id="3.40.50.1860">
    <property type="match status" value="2"/>
</dbReference>
<dbReference type="OrthoDB" id="9803739at2"/>
<evidence type="ECO:0000256" key="2">
    <source>
        <dbReference type="ARBA" id="ARBA00023235"/>
    </source>
</evidence>
<reference evidence="4" key="1">
    <citation type="submission" date="2017-04" db="EMBL/GenBank/DDBJ databases">
        <authorList>
            <person name="Varghese N."/>
            <person name="Submissions S."/>
        </authorList>
    </citation>
    <scope>NUCLEOTIDE SEQUENCE [LARGE SCALE GENOMIC DNA]</scope>
    <source>
        <strain evidence="4">RKEM611</strain>
    </source>
</reference>
<dbReference type="Pfam" id="PF01177">
    <property type="entry name" value="Asp_Glu_race"/>
    <property type="match status" value="1"/>
</dbReference>
<keyword evidence="4" id="KW-1185">Reference proteome</keyword>
<dbReference type="PANTHER" id="PTHR21198">
    <property type="entry name" value="GLUTAMATE RACEMASE"/>
    <property type="match status" value="1"/>
</dbReference>
<dbReference type="InterPro" id="IPR004380">
    <property type="entry name" value="Asp_race"/>
</dbReference>
<proteinExistence type="inferred from homology"/>
<dbReference type="InterPro" id="IPR001920">
    <property type="entry name" value="Asp/Glu_race"/>
</dbReference>
<dbReference type="NCBIfam" id="TIGR00035">
    <property type="entry name" value="asp_race"/>
    <property type="match status" value="1"/>
</dbReference>